<feature type="domain" description="Nephrocystin 3-like N-terminal" evidence="2">
    <location>
        <begin position="69"/>
        <end position="205"/>
    </location>
</feature>
<evidence type="ECO:0000313" key="4">
    <source>
        <dbReference type="Proteomes" id="UP000467700"/>
    </source>
</evidence>
<dbReference type="Gene3D" id="3.40.50.300">
    <property type="entry name" value="P-loop containing nucleotide triphosphate hydrolases"/>
    <property type="match status" value="1"/>
</dbReference>
<gene>
    <name evidence="3" type="ORF">AAE3_LOCUS5921</name>
</gene>
<dbReference type="AlphaFoldDB" id="A0A8S0WJ90"/>
<evidence type="ECO:0000256" key="1">
    <source>
        <dbReference type="ARBA" id="ARBA00022737"/>
    </source>
</evidence>
<dbReference type="EMBL" id="CACVBS010000040">
    <property type="protein sequence ID" value="CAA7263653.1"/>
    <property type="molecule type" value="Genomic_DNA"/>
</dbReference>
<evidence type="ECO:0000259" key="2">
    <source>
        <dbReference type="Pfam" id="PF24883"/>
    </source>
</evidence>
<organism evidence="3 4">
    <name type="scientific">Cyclocybe aegerita</name>
    <name type="common">Black poplar mushroom</name>
    <name type="synonym">Agrocybe aegerita</name>
    <dbReference type="NCBI Taxonomy" id="1973307"/>
    <lineage>
        <taxon>Eukaryota</taxon>
        <taxon>Fungi</taxon>
        <taxon>Dikarya</taxon>
        <taxon>Basidiomycota</taxon>
        <taxon>Agaricomycotina</taxon>
        <taxon>Agaricomycetes</taxon>
        <taxon>Agaricomycetidae</taxon>
        <taxon>Agaricales</taxon>
        <taxon>Agaricineae</taxon>
        <taxon>Bolbitiaceae</taxon>
        <taxon>Cyclocybe</taxon>
    </lineage>
</organism>
<dbReference type="InterPro" id="IPR056884">
    <property type="entry name" value="NPHP3-like_N"/>
</dbReference>
<evidence type="ECO:0000313" key="3">
    <source>
        <dbReference type="EMBL" id="CAA7263653.1"/>
    </source>
</evidence>
<dbReference type="Pfam" id="PF24883">
    <property type="entry name" value="NPHP3_N"/>
    <property type="match status" value="1"/>
</dbReference>
<name>A0A8S0WJ90_CYCAE</name>
<dbReference type="Proteomes" id="UP000467700">
    <property type="component" value="Unassembled WGS sequence"/>
</dbReference>
<dbReference type="PANTHER" id="PTHR10039">
    <property type="entry name" value="AMELOGENIN"/>
    <property type="match status" value="1"/>
</dbReference>
<sequence>MFSNSDNVLIHGGVFNQTGATIHHHQWLPRDGFDILHGRIVSNAFHNSSEQFDAPKCHPNTRTSVLETIMEWVTQHQVVRLKPLLWLYGAAGAGKSAICRTIAERYYGEGLLVATFFFSRTPFEHNSVEGIVATLAYQLALSIPSTRDHVRQAVENDPSIFERDLGEQFEKLIAQPVLLSLSPQVLPKPSRLPPKLVIIDGLDKC</sequence>
<keyword evidence="4" id="KW-1185">Reference proteome</keyword>
<reference evidence="3 4" key="1">
    <citation type="submission" date="2020-01" db="EMBL/GenBank/DDBJ databases">
        <authorList>
            <person name="Gupta K D."/>
        </authorList>
    </citation>
    <scope>NUCLEOTIDE SEQUENCE [LARGE SCALE GENOMIC DNA]</scope>
</reference>
<keyword evidence="1" id="KW-0677">Repeat</keyword>
<accession>A0A8S0WJ90</accession>
<comment type="caution">
    <text evidence="3">The sequence shown here is derived from an EMBL/GenBank/DDBJ whole genome shotgun (WGS) entry which is preliminary data.</text>
</comment>
<proteinExistence type="predicted"/>
<dbReference type="InterPro" id="IPR027417">
    <property type="entry name" value="P-loop_NTPase"/>
</dbReference>
<dbReference type="OrthoDB" id="2932404at2759"/>
<protein>
    <recommendedName>
        <fullName evidence="2">Nephrocystin 3-like N-terminal domain-containing protein</fullName>
    </recommendedName>
</protein>
<dbReference type="SUPFAM" id="SSF52540">
    <property type="entry name" value="P-loop containing nucleoside triphosphate hydrolases"/>
    <property type="match status" value="1"/>
</dbReference>